<proteinExistence type="predicted"/>
<sequence>MNQQIHCQIRDPDSFRMYTYNDHMAYGVLQVLQNLVLDYEEAKGNWREQWVICEALCPFIWYLNGGDFAMADNGEFVDETAKLIGNLFLTTLARLEREGVLTPDSEVKDLGCVMAGMLKVASAFRGFDLLQDETVHKKSKKRPFPFTAEKFDSYVAAYAKKHGITLKGVTGLKALVDSLDDGEEELPNAEEHGEDPWGWADALASYKRGRRIGGDDLDITSWTPAKRKQHAFSKKDPLGKKDIDAIKNGMVMMLS</sequence>
<dbReference type="GeneID" id="85397846"/>
<dbReference type="Proteomes" id="UP001244207">
    <property type="component" value="Unassembled WGS sequence"/>
</dbReference>
<protein>
    <submittedName>
        <fullName evidence="1">Uncharacterized protein</fullName>
    </submittedName>
</protein>
<comment type="caution">
    <text evidence="1">The sequence shown here is derived from an EMBL/GenBank/DDBJ whole genome shotgun (WGS) entry which is preliminary data.</text>
</comment>
<name>A0AAD8UPK5_GLOAC</name>
<reference evidence="1" key="1">
    <citation type="submission" date="2021-12" db="EMBL/GenBank/DDBJ databases">
        <title>Comparative genomics, transcriptomics and evolutionary studies reveal genomic signatures of adaptation to plant cell wall in hemibiotrophic fungi.</title>
        <authorList>
            <consortium name="DOE Joint Genome Institute"/>
            <person name="Baroncelli R."/>
            <person name="Diaz J.F."/>
            <person name="Benocci T."/>
            <person name="Peng M."/>
            <person name="Battaglia E."/>
            <person name="Haridas S."/>
            <person name="Andreopoulos W."/>
            <person name="Labutti K."/>
            <person name="Pangilinan J."/>
            <person name="Floch G.L."/>
            <person name="Makela M.R."/>
            <person name="Henrissat B."/>
            <person name="Grigoriev I.V."/>
            <person name="Crouch J.A."/>
            <person name="De Vries R.P."/>
            <person name="Sukno S.A."/>
            <person name="Thon M.R."/>
        </authorList>
    </citation>
    <scope>NUCLEOTIDE SEQUENCE</scope>
    <source>
        <strain evidence="1">CBS 112980</strain>
    </source>
</reference>
<evidence type="ECO:0000313" key="2">
    <source>
        <dbReference type="Proteomes" id="UP001244207"/>
    </source>
</evidence>
<gene>
    <name evidence="1" type="ORF">BDZ83DRAFT_750684</name>
</gene>
<keyword evidence="2" id="KW-1185">Reference proteome</keyword>
<evidence type="ECO:0000313" key="1">
    <source>
        <dbReference type="EMBL" id="KAK1726547.1"/>
    </source>
</evidence>
<dbReference type="RefSeq" id="XP_060366602.1">
    <property type="nucleotide sequence ID" value="XM_060513948.1"/>
</dbReference>
<dbReference type="AlphaFoldDB" id="A0AAD8UPK5"/>
<dbReference type="EMBL" id="JAHMHS010000031">
    <property type="protein sequence ID" value="KAK1726547.1"/>
    <property type="molecule type" value="Genomic_DNA"/>
</dbReference>
<organism evidence="1 2">
    <name type="scientific">Glomerella acutata</name>
    <name type="common">Colletotrichum acutatum</name>
    <dbReference type="NCBI Taxonomy" id="27357"/>
    <lineage>
        <taxon>Eukaryota</taxon>
        <taxon>Fungi</taxon>
        <taxon>Dikarya</taxon>
        <taxon>Ascomycota</taxon>
        <taxon>Pezizomycotina</taxon>
        <taxon>Sordariomycetes</taxon>
        <taxon>Hypocreomycetidae</taxon>
        <taxon>Glomerellales</taxon>
        <taxon>Glomerellaceae</taxon>
        <taxon>Colletotrichum</taxon>
        <taxon>Colletotrichum acutatum species complex</taxon>
    </lineage>
</organism>
<accession>A0AAD8UPK5</accession>